<evidence type="ECO:0000256" key="1">
    <source>
        <dbReference type="ARBA" id="ARBA00009437"/>
    </source>
</evidence>
<dbReference type="CDD" id="cd08414">
    <property type="entry name" value="PBP2_LTTR_aromatics_like"/>
    <property type="match status" value="1"/>
</dbReference>
<dbReference type="PRINTS" id="PR00039">
    <property type="entry name" value="HTHLYSR"/>
</dbReference>
<evidence type="ECO:0000256" key="3">
    <source>
        <dbReference type="ARBA" id="ARBA00023125"/>
    </source>
</evidence>
<dbReference type="Pfam" id="PF03466">
    <property type="entry name" value="LysR_substrate"/>
    <property type="match status" value="1"/>
</dbReference>
<dbReference type="PROSITE" id="PS50931">
    <property type="entry name" value="HTH_LYSR"/>
    <property type="match status" value="1"/>
</dbReference>
<sequence length="293" mass="31953">MNLRSLRCFLAVAEELHFGRAAKRLNLSQPPLTQHIKALEAELSVTLFHRTKRSVRITDAGTALLDEARRLVGQVDGLRHVVQRADKGRSGYLRAGFITSSVFTETHKLYATMSRGVPGVTVMWQEMNSSEQIEALHEDKIDIAFLHTPAQHPGLTARVIVRDPMVMAVPDGHRLAGRKRAALSDFALDDFVLPLRHMSPIFYDSIIAACRAAGISPTIPPHQPRNLLTILSLVSVGAGVSVVPSTLAASGFPGVTFMRIKGEAPVAEVSALWKPDNRSPVLKRALSALRLAA</sequence>
<keyword evidence="3" id="KW-0238">DNA-binding</keyword>
<name>A0A512NGE4_9HYPH</name>
<evidence type="ECO:0000313" key="7">
    <source>
        <dbReference type="Proteomes" id="UP000321058"/>
    </source>
</evidence>
<dbReference type="Gene3D" id="3.40.190.10">
    <property type="entry name" value="Periplasmic binding protein-like II"/>
    <property type="match status" value="2"/>
</dbReference>
<accession>A0A512NGE4</accession>
<organism evidence="6 7">
    <name type="scientific">Reyranella soli</name>
    <dbReference type="NCBI Taxonomy" id="1230389"/>
    <lineage>
        <taxon>Bacteria</taxon>
        <taxon>Pseudomonadati</taxon>
        <taxon>Pseudomonadota</taxon>
        <taxon>Alphaproteobacteria</taxon>
        <taxon>Hyphomicrobiales</taxon>
        <taxon>Reyranellaceae</taxon>
        <taxon>Reyranella</taxon>
    </lineage>
</organism>
<reference evidence="6 7" key="1">
    <citation type="submission" date="2019-07" db="EMBL/GenBank/DDBJ databases">
        <title>Whole genome shotgun sequence of Reyranella soli NBRC 108950.</title>
        <authorList>
            <person name="Hosoyama A."/>
            <person name="Uohara A."/>
            <person name="Ohji S."/>
            <person name="Ichikawa N."/>
        </authorList>
    </citation>
    <scope>NUCLEOTIDE SEQUENCE [LARGE SCALE GENOMIC DNA]</scope>
    <source>
        <strain evidence="6 7">NBRC 108950</strain>
    </source>
</reference>
<comment type="caution">
    <text evidence="6">The sequence shown here is derived from an EMBL/GenBank/DDBJ whole genome shotgun (WGS) entry which is preliminary data.</text>
</comment>
<dbReference type="AlphaFoldDB" id="A0A512NGE4"/>
<dbReference type="InterPro" id="IPR036390">
    <property type="entry name" value="WH_DNA-bd_sf"/>
</dbReference>
<dbReference type="InterPro" id="IPR005119">
    <property type="entry name" value="LysR_subst-bd"/>
</dbReference>
<evidence type="ECO:0000313" key="6">
    <source>
        <dbReference type="EMBL" id="GEP58011.1"/>
    </source>
</evidence>
<proteinExistence type="inferred from homology"/>
<dbReference type="PANTHER" id="PTHR30346:SF30">
    <property type="entry name" value="SMALL NEUTRAL PROTEASE REGULATORY PROTEIN"/>
    <property type="match status" value="1"/>
</dbReference>
<feature type="domain" description="HTH lysR-type" evidence="5">
    <location>
        <begin position="1"/>
        <end position="58"/>
    </location>
</feature>
<dbReference type="Proteomes" id="UP000321058">
    <property type="component" value="Unassembled WGS sequence"/>
</dbReference>
<dbReference type="FunFam" id="1.10.10.10:FF:000001">
    <property type="entry name" value="LysR family transcriptional regulator"/>
    <property type="match status" value="1"/>
</dbReference>
<dbReference type="SUPFAM" id="SSF46785">
    <property type="entry name" value="Winged helix' DNA-binding domain"/>
    <property type="match status" value="1"/>
</dbReference>
<evidence type="ECO:0000259" key="5">
    <source>
        <dbReference type="PROSITE" id="PS50931"/>
    </source>
</evidence>
<dbReference type="SUPFAM" id="SSF53850">
    <property type="entry name" value="Periplasmic binding protein-like II"/>
    <property type="match status" value="1"/>
</dbReference>
<dbReference type="RefSeq" id="WP_170303356.1">
    <property type="nucleotide sequence ID" value="NZ_BKAJ01000091.1"/>
</dbReference>
<keyword evidence="4" id="KW-0804">Transcription</keyword>
<evidence type="ECO:0000256" key="2">
    <source>
        <dbReference type="ARBA" id="ARBA00023015"/>
    </source>
</evidence>
<gene>
    <name evidence="6" type="ORF">RSO01_51770</name>
</gene>
<dbReference type="Gene3D" id="1.10.10.10">
    <property type="entry name" value="Winged helix-like DNA-binding domain superfamily/Winged helix DNA-binding domain"/>
    <property type="match status" value="1"/>
</dbReference>
<dbReference type="InterPro" id="IPR000847">
    <property type="entry name" value="LysR_HTH_N"/>
</dbReference>
<evidence type="ECO:0000256" key="4">
    <source>
        <dbReference type="ARBA" id="ARBA00023163"/>
    </source>
</evidence>
<dbReference type="PANTHER" id="PTHR30346">
    <property type="entry name" value="TRANSCRIPTIONAL DUAL REGULATOR HCAR-RELATED"/>
    <property type="match status" value="1"/>
</dbReference>
<dbReference type="GO" id="GO:0003677">
    <property type="term" value="F:DNA binding"/>
    <property type="evidence" value="ECO:0007669"/>
    <property type="project" value="UniProtKB-KW"/>
</dbReference>
<comment type="similarity">
    <text evidence="1">Belongs to the LysR transcriptional regulatory family.</text>
</comment>
<dbReference type="EMBL" id="BKAJ01000091">
    <property type="protein sequence ID" value="GEP58011.1"/>
    <property type="molecule type" value="Genomic_DNA"/>
</dbReference>
<dbReference type="InterPro" id="IPR036388">
    <property type="entry name" value="WH-like_DNA-bd_sf"/>
</dbReference>
<dbReference type="GO" id="GO:0003700">
    <property type="term" value="F:DNA-binding transcription factor activity"/>
    <property type="evidence" value="ECO:0007669"/>
    <property type="project" value="InterPro"/>
</dbReference>
<keyword evidence="2" id="KW-0805">Transcription regulation</keyword>
<dbReference type="GO" id="GO:0032993">
    <property type="term" value="C:protein-DNA complex"/>
    <property type="evidence" value="ECO:0007669"/>
    <property type="project" value="TreeGrafter"/>
</dbReference>
<keyword evidence="7" id="KW-1185">Reference proteome</keyword>
<protein>
    <submittedName>
        <fullName evidence="6">LysR family transcriptional regulator</fullName>
    </submittedName>
</protein>
<dbReference type="Pfam" id="PF00126">
    <property type="entry name" value="HTH_1"/>
    <property type="match status" value="1"/>
</dbReference>